<dbReference type="PANTHER" id="PTHR12526">
    <property type="entry name" value="GLYCOSYLTRANSFERASE"/>
    <property type="match status" value="1"/>
</dbReference>
<proteinExistence type="inferred from homology"/>
<dbReference type="RefSeq" id="WP_072815704.1">
    <property type="nucleotide sequence ID" value="NZ_LT670849.1"/>
</dbReference>
<dbReference type="AlphaFoldDB" id="A0A1M7SQ84"/>
<evidence type="ECO:0000313" key="7">
    <source>
        <dbReference type="Proteomes" id="UP000184096"/>
    </source>
</evidence>
<keyword evidence="2" id="KW-0328">Glycosyltransferase</keyword>
<evidence type="ECO:0000259" key="5">
    <source>
        <dbReference type="Pfam" id="PF13439"/>
    </source>
</evidence>
<dbReference type="OrthoDB" id="9790710at2"/>
<accession>A0A1M7SQ84</accession>
<dbReference type="CDD" id="cd03801">
    <property type="entry name" value="GT4_PimA-like"/>
    <property type="match status" value="1"/>
</dbReference>
<organism evidence="6 7">
    <name type="scientific">Bradyrhizobium erythrophlei</name>
    <dbReference type="NCBI Taxonomy" id="1437360"/>
    <lineage>
        <taxon>Bacteria</taxon>
        <taxon>Pseudomonadati</taxon>
        <taxon>Pseudomonadota</taxon>
        <taxon>Alphaproteobacteria</taxon>
        <taxon>Hyphomicrobiales</taxon>
        <taxon>Nitrobacteraceae</taxon>
        <taxon>Bradyrhizobium</taxon>
    </lineage>
</organism>
<feature type="domain" description="Glycosyltransferase subfamily 4-like N-terminal" evidence="5">
    <location>
        <begin position="99"/>
        <end position="195"/>
    </location>
</feature>
<feature type="domain" description="Glycosyl transferase family 1" evidence="4">
    <location>
        <begin position="212"/>
        <end position="374"/>
    </location>
</feature>
<evidence type="ECO:0000313" key="6">
    <source>
        <dbReference type="EMBL" id="SHN60673.1"/>
    </source>
</evidence>
<dbReference type="Gene3D" id="3.40.50.2000">
    <property type="entry name" value="Glycogen Phosphorylase B"/>
    <property type="match status" value="2"/>
</dbReference>
<gene>
    <name evidence="6" type="ORF">SAMN05444170_0025</name>
</gene>
<dbReference type="EMBL" id="LT670849">
    <property type="protein sequence ID" value="SHN60673.1"/>
    <property type="molecule type" value="Genomic_DNA"/>
</dbReference>
<comment type="similarity">
    <text evidence="1">Belongs to the glycosyltransferase group 1 family. Glycosyltransferase 4 subfamily.</text>
</comment>
<keyword evidence="3 6" id="KW-0808">Transferase</keyword>
<dbReference type="InterPro" id="IPR001296">
    <property type="entry name" value="Glyco_trans_1"/>
</dbReference>
<keyword evidence="7" id="KW-1185">Reference proteome</keyword>
<name>A0A1M7SQ84_9BRAD</name>
<dbReference type="Proteomes" id="UP000184096">
    <property type="component" value="Chromosome I"/>
</dbReference>
<evidence type="ECO:0000256" key="3">
    <source>
        <dbReference type="ARBA" id="ARBA00022679"/>
    </source>
</evidence>
<dbReference type="GO" id="GO:0016757">
    <property type="term" value="F:glycosyltransferase activity"/>
    <property type="evidence" value="ECO:0007669"/>
    <property type="project" value="UniProtKB-KW"/>
</dbReference>
<sequence length="398" mass="43174">MFNFMRSAPDNRTRVLFINSAVLAGADTWVHFLLLRNLPQVQFELHAAGQPGSPSPAFDDLRAIPGITVRPTNFGPSLWQRSNLQKLSSIAEAVPASASLLGLAAYVRHHRIEILHATDRPRDAMACVVLAALTGAKALIHAHVSFGDWMSRGVLWALGRADAIVGVSNYTAETFVKAGYRADRVHAVLNAIDPSQWDPALDPGPGRALLNVPVGAPLIVSVARIFHWKGHSELISALALIKRRYPDVRLAIVGTDYPADSGATRMLKEQARQLGVAENVVFTGQRSDVASLLAACDVFSLPSFEEPFGLVFAEAMAMKRPVVALNNGGTPEVVEHGKCGLLSPPGDIDLLAANLLRLLDDPALRTEFGEYGRSRVVKHFNPQRMASDFAALYSRMLK</sequence>
<dbReference type="PANTHER" id="PTHR12526:SF640">
    <property type="entry name" value="COLANIC ACID BIOSYNTHESIS GLYCOSYLTRANSFERASE WCAL-RELATED"/>
    <property type="match status" value="1"/>
</dbReference>
<protein>
    <submittedName>
        <fullName evidence="6">Glycosyltransferase Family 4</fullName>
    </submittedName>
</protein>
<reference evidence="7" key="1">
    <citation type="submission" date="2016-11" db="EMBL/GenBank/DDBJ databases">
        <authorList>
            <person name="Varghese N."/>
            <person name="Submissions S."/>
        </authorList>
    </citation>
    <scope>NUCLEOTIDE SEQUENCE [LARGE SCALE GENOMIC DNA]</scope>
    <source>
        <strain evidence="7">GAS401</strain>
    </source>
</reference>
<evidence type="ECO:0000256" key="1">
    <source>
        <dbReference type="ARBA" id="ARBA00009481"/>
    </source>
</evidence>
<evidence type="ECO:0000256" key="2">
    <source>
        <dbReference type="ARBA" id="ARBA00022676"/>
    </source>
</evidence>
<dbReference type="SUPFAM" id="SSF53756">
    <property type="entry name" value="UDP-Glycosyltransferase/glycogen phosphorylase"/>
    <property type="match status" value="1"/>
</dbReference>
<evidence type="ECO:0000259" key="4">
    <source>
        <dbReference type="Pfam" id="PF00534"/>
    </source>
</evidence>
<dbReference type="InterPro" id="IPR028098">
    <property type="entry name" value="Glyco_trans_4-like_N"/>
</dbReference>
<dbReference type="Pfam" id="PF00534">
    <property type="entry name" value="Glycos_transf_1"/>
    <property type="match status" value="1"/>
</dbReference>
<dbReference type="Pfam" id="PF13439">
    <property type="entry name" value="Glyco_transf_4"/>
    <property type="match status" value="1"/>
</dbReference>